<protein>
    <submittedName>
        <fullName evidence="1">Uncharacterized protein</fullName>
    </submittedName>
</protein>
<organism evidence="1 2">
    <name type="scientific">Chondrus crispus</name>
    <name type="common">Carrageen Irish moss</name>
    <name type="synonym">Polymorpha crispa</name>
    <dbReference type="NCBI Taxonomy" id="2769"/>
    <lineage>
        <taxon>Eukaryota</taxon>
        <taxon>Rhodophyta</taxon>
        <taxon>Florideophyceae</taxon>
        <taxon>Rhodymeniophycidae</taxon>
        <taxon>Gigartinales</taxon>
        <taxon>Gigartinaceae</taxon>
        <taxon>Chondrus</taxon>
    </lineage>
</organism>
<dbReference type="GeneID" id="17326766"/>
<evidence type="ECO:0000313" key="2">
    <source>
        <dbReference type="Proteomes" id="UP000012073"/>
    </source>
</evidence>
<dbReference type="STRING" id="2769.R7QKU0"/>
<dbReference type="EMBL" id="HG002003">
    <property type="protein sequence ID" value="CDF39137.1"/>
    <property type="molecule type" value="Genomic_DNA"/>
</dbReference>
<reference evidence="2" key="1">
    <citation type="journal article" date="2013" name="Proc. Natl. Acad. Sci. U.S.A.">
        <title>Genome structure and metabolic features in the red seaweed Chondrus crispus shed light on evolution of the Archaeplastida.</title>
        <authorList>
            <person name="Collen J."/>
            <person name="Porcel B."/>
            <person name="Carre W."/>
            <person name="Ball S.G."/>
            <person name="Chaparro C."/>
            <person name="Tonon T."/>
            <person name="Barbeyron T."/>
            <person name="Michel G."/>
            <person name="Noel B."/>
            <person name="Valentin K."/>
            <person name="Elias M."/>
            <person name="Artiguenave F."/>
            <person name="Arun A."/>
            <person name="Aury J.M."/>
            <person name="Barbosa-Neto J.F."/>
            <person name="Bothwell J.H."/>
            <person name="Bouget F.Y."/>
            <person name="Brillet L."/>
            <person name="Cabello-Hurtado F."/>
            <person name="Capella-Gutierrez S."/>
            <person name="Charrier B."/>
            <person name="Cladiere L."/>
            <person name="Cock J.M."/>
            <person name="Coelho S.M."/>
            <person name="Colleoni C."/>
            <person name="Czjzek M."/>
            <person name="Da Silva C."/>
            <person name="Delage L."/>
            <person name="Denoeud F."/>
            <person name="Deschamps P."/>
            <person name="Dittami S.M."/>
            <person name="Gabaldon T."/>
            <person name="Gachon C.M."/>
            <person name="Groisillier A."/>
            <person name="Herve C."/>
            <person name="Jabbari K."/>
            <person name="Katinka M."/>
            <person name="Kloareg B."/>
            <person name="Kowalczyk N."/>
            <person name="Labadie K."/>
            <person name="Leblanc C."/>
            <person name="Lopez P.J."/>
            <person name="McLachlan D.H."/>
            <person name="Meslet-Cladiere L."/>
            <person name="Moustafa A."/>
            <person name="Nehr Z."/>
            <person name="Nyvall Collen P."/>
            <person name="Panaud O."/>
            <person name="Partensky F."/>
            <person name="Poulain J."/>
            <person name="Rensing S.A."/>
            <person name="Rousvoal S."/>
            <person name="Samson G."/>
            <person name="Symeonidi A."/>
            <person name="Weissenbach J."/>
            <person name="Zambounis A."/>
            <person name="Wincker P."/>
            <person name="Boyen C."/>
        </authorList>
    </citation>
    <scope>NUCLEOTIDE SEQUENCE [LARGE SCALE GENOMIC DNA]</scope>
    <source>
        <strain evidence="2">cv. Stackhouse</strain>
    </source>
</reference>
<gene>
    <name evidence="1" type="ORF">CHC_T00000116001</name>
</gene>
<accession>R7QKU0</accession>
<proteinExistence type="predicted"/>
<name>R7QKU0_CHOCR</name>
<dbReference type="RefSeq" id="XP_005719048.1">
    <property type="nucleotide sequence ID" value="XM_005718991.1"/>
</dbReference>
<sequence>MLSGMSSVSPDGRYPSAFTLPDARSGAQLGALTGGRVGIAFNGVEMALLGLTIAIRANFAPKKGAEEVPLYTLITLGVTPPRTKNLVQFSNHQLLGHWARLAYPTAPLRFPKFGNCARFSPKPKMFLKNSLQI</sequence>
<dbReference type="OrthoDB" id="538336at2759"/>
<evidence type="ECO:0000313" key="1">
    <source>
        <dbReference type="EMBL" id="CDF39137.1"/>
    </source>
</evidence>
<keyword evidence="2" id="KW-1185">Reference proteome</keyword>
<dbReference type="KEGG" id="ccp:CHC_T00000116001"/>
<dbReference type="Proteomes" id="UP000012073">
    <property type="component" value="Unassembled WGS sequence"/>
</dbReference>
<dbReference type="AlphaFoldDB" id="R7QKU0"/>
<dbReference type="Gramene" id="CDF39137">
    <property type="protein sequence ID" value="CDF39137"/>
    <property type="gene ID" value="CHC_T00000116001"/>
</dbReference>